<organism evidence="8 9">
    <name type="scientific">Candidatus Carbonibacillus altaicus</name>
    <dbReference type="NCBI Taxonomy" id="2163959"/>
    <lineage>
        <taxon>Bacteria</taxon>
        <taxon>Bacillati</taxon>
        <taxon>Bacillota</taxon>
        <taxon>Bacilli</taxon>
        <taxon>Bacillales</taxon>
        <taxon>Candidatus Carbonibacillus</taxon>
    </lineage>
</organism>
<evidence type="ECO:0000259" key="7">
    <source>
        <dbReference type="PROSITE" id="PS50893"/>
    </source>
</evidence>
<keyword evidence="5 8" id="KW-0067">ATP-binding</keyword>
<dbReference type="InterPro" id="IPR003593">
    <property type="entry name" value="AAA+_ATPase"/>
</dbReference>
<name>A0A2R6XXQ6_9BACL</name>
<evidence type="ECO:0000256" key="1">
    <source>
        <dbReference type="ARBA" id="ARBA00004202"/>
    </source>
</evidence>
<dbReference type="InterPro" id="IPR017871">
    <property type="entry name" value="ABC_transporter-like_CS"/>
</dbReference>
<keyword evidence="3" id="KW-1003">Cell membrane</keyword>
<evidence type="ECO:0000313" key="9">
    <source>
        <dbReference type="Proteomes" id="UP000244338"/>
    </source>
</evidence>
<evidence type="ECO:0000256" key="5">
    <source>
        <dbReference type="ARBA" id="ARBA00022840"/>
    </source>
</evidence>
<protein>
    <submittedName>
        <fullName evidence="8">Methionine ABC transporter ATP-binding protein</fullName>
    </submittedName>
</protein>
<dbReference type="GO" id="GO:0005524">
    <property type="term" value="F:ATP binding"/>
    <property type="evidence" value="ECO:0007669"/>
    <property type="project" value="UniProtKB-KW"/>
</dbReference>
<reference evidence="9" key="1">
    <citation type="journal article" date="2018" name="Sci. Rep.">
        <title>Lignite coal burning seam in the remote Altai Mountains harbors a hydrogen-driven thermophilic microbial community.</title>
        <authorList>
            <person name="Kadnikov V.V."/>
            <person name="Mardanov A.V."/>
            <person name="Ivasenko D.A."/>
            <person name="Antsiferov D.V."/>
            <person name="Beletsky A.V."/>
            <person name="Karnachuk O.V."/>
            <person name="Ravin N.V."/>
        </authorList>
    </citation>
    <scope>NUCLEOTIDE SEQUENCE [LARGE SCALE GENOMIC DNA]</scope>
</reference>
<evidence type="ECO:0000313" key="8">
    <source>
        <dbReference type="EMBL" id="PTQ55206.1"/>
    </source>
</evidence>
<evidence type="ECO:0000256" key="2">
    <source>
        <dbReference type="ARBA" id="ARBA00022448"/>
    </source>
</evidence>
<dbReference type="InterPro" id="IPR027417">
    <property type="entry name" value="P-loop_NTPase"/>
</dbReference>
<dbReference type="Proteomes" id="UP000244338">
    <property type="component" value="Unassembled WGS sequence"/>
</dbReference>
<dbReference type="PROSITE" id="PS00211">
    <property type="entry name" value="ABC_TRANSPORTER_1"/>
    <property type="match status" value="1"/>
</dbReference>
<evidence type="ECO:0000256" key="3">
    <source>
        <dbReference type="ARBA" id="ARBA00022475"/>
    </source>
</evidence>
<comment type="subcellular location">
    <subcellularLocation>
        <location evidence="1">Cell membrane</location>
        <topology evidence="1">Peripheral membrane protein</topology>
    </subcellularLocation>
</comment>
<keyword evidence="2" id="KW-0813">Transport</keyword>
<dbReference type="EMBL" id="PEBX01000166">
    <property type="protein sequence ID" value="PTQ55206.1"/>
    <property type="molecule type" value="Genomic_DNA"/>
</dbReference>
<keyword evidence="6" id="KW-0472">Membrane</keyword>
<dbReference type="GO" id="GO:0005886">
    <property type="term" value="C:plasma membrane"/>
    <property type="evidence" value="ECO:0007669"/>
    <property type="project" value="UniProtKB-SubCell"/>
</dbReference>
<dbReference type="InterPro" id="IPR003439">
    <property type="entry name" value="ABC_transporter-like_ATP-bd"/>
</dbReference>
<dbReference type="Gene3D" id="3.40.50.300">
    <property type="entry name" value="P-loop containing nucleotide triphosphate hydrolases"/>
    <property type="match status" value="1"/>
</dbReference>
<feature type="domain" description="ABC transporter" evidence="7">
    <location>
        <begin position="7"/>
        <end position="254"/>
    </location>
</feature>
<keyword evidence="4" id="KW-0547">Nucleotide-binding</keyword>
<gene>
    <name evidence="8" type="ORF">BSOLF_2919</name>
</gene>
<dbReference type="PROSITE" id="PS50893">
    <property type="entry name" value="ABC_TRANSPORTER_2"/>
    <property type="match status" value="1"/>
</dbReference>
<dbReference type="Pfam" id="PF00005">
    <property type="entry name" value="ABC_tran"/>
    <property type="match status" value="1"/>
</dbReference>
<dbReference type="AlphaFoldDB" id="A0A2R6XXQ6"/>
<dbReference type="GO" id="GO:0016887">
    <property type="term" value="F:ATP hydrolysis activity"/>
    <property type="evidence" value="ECO:0007669"/>
    <property type="project" value="InterPro"/>
</dbReference>
<sequence length="269" mass="29991">MTETPLLMAEQIKKTFNPLTPNEKMALNDVTLSLKKGEFCVVIGSNGAGKSTLLNAIAGRFPLDQGRVIIDGRDVTRLREFERARWIGRVFQDPLAGTAPSLTIFENMAIAYKRGAPRTLKSTLKRTYRERFIEALRELGLGLEGRLGTKVGTLSGGERQALTLVMATFTDPKLLLLDEHTAALDPKRAELINELTNKIVRQKKLTTLMITHNMEQALRLGDRLIMMHAGEIVLDLSAEEKSQMTVKDLIEAFEKVRGETFADDRVILG</sequence>
<dbReference type="SUPFAM" id="SSF52540">
    <property type="entry name" value="P-loop containing nucleoside triphosphate hydrolases"/>
    <property type="match status" value="1"/>
</dbReference>
<proteinExistence type="predicted"/>
<evidence type="ECO:0000256" key="6">
    <source>
        <dbReference type="ARBA" id="ARBA00023136"/>
    </source>
</evidence>
<dbReference type="PANTHER" id="PTHR42788:SF7">
    <property type="entry name" value="NITRATE ABC TRANSPORTER ATP-BINDING PROTEIN"/>
    <property type="match status" value="1"/>
</dbReference>
<dbReference type="InterPro" id="IPR050166">
    <property type="entry name" value="ABC_transporter_ATP-bind"/>
</dbReference>
<comment type="caution">
    <text evidence="8">The sequence shown here is derived from an EMBL/GenBank/DDBJ whole genome shotgun (WGS) entry which is preliminary data.</text>
</comment>
<dbReference type="SMART" id="SM00382">
    <property type="entry name" value="AAA"/>
    <property type="match status" value="1"/>
</dbReference>
<evidence type="ECO:0000256" key="4">
    <source>
        <dbReference type="ARBA" id="ARBA00022741"/>
    </source>
</evidence>
<dbReference type="PANTHER" id="PTHR42788">
    <property type="entry name" value="TAURINE IMPORT ATP-BINDING PROTEIN-RELATED"/>
    <property type="match status" value="1"/>
</dbReference>
<accession>A0A2R6XXQ6</accession>